<gene>
    <name evidence="1" type="ORF">GALL_338840</name>
</gene>
<organism evidence="1">
    <name type="scientific">mine drainage metagenome</name>
    <dbReference type="NCBI Taxonomy" id="410659"/>
    <lineage>
        <taxon>unclassified sequences</taxon>
        <taxon>metagenomes</taxon>
        <taxon>ecological metagenomes</taxon>
    </lineage>
</organism>
<proteinExistence type="predicted"/>
<sequence length="81" mass="8741">MADASIDDIINEAQRALWRAASLARVSQAFAEARISEPSDDEMQRDEDRSAIKDALETLARDAAAAADGLADMLAEARFST</sequence>
<protein>
    <submittedName>
        <fullName evidence="1">Uncharacterized protein</fullName>
    </submittedName>
</protein>
<name>A0A1J5QWR2_9ZZZZ</name>
<comment type="caution">
    <text evidence="1">The sequence shown here is derived from an EMBL/GenBank/DDBJ whole genome shotgun (WGS) entry which is preliminary data.</text>
</comment>
<accession>A0A1J5QWR2</accession>
<dbReference type="AlphaFoldDB" id="A0A1J5QWR2"/>
<reference evidence="1" key="1">
    <citation type="submission" date="2016-10" db="EMBL/GenBank/DDBJ databases">
        <title>Sequence of Gallionella enrichment culture.</title>
        <authorList>
            <person name="Poehlein A."/>
            <person name="Muehling M."/>
            <person name="Daniel R."/>
        </authorList>
    </citation>
    <scope>NUCLEOTIDE SEQUENCE</scope>
</reference>
<dbReference type="EMBL" id="MLJW01000629">
    <property type="protein sequence ID" value="OIQ84287.1"/>
    <property type="molecule type" value="Genomic_DNA"/>
</dbReference>
<evidence type="ECO:0000313" key="1">
    <source>
        <dbReference type="EMBL" id="OIQ84287.1"/>
    </source>
</evidence>